<dbReference type="GO" id="GO:0000049">
    <property type="term" value="F:tRNA binding"/>
    <property type="evidence" value="ECO:0007669"/>
    <property type="project" value="UniProtKB-UniRule"/>
</dbReference>
<comment type="similarity">
    <text evidence="6">Belongs to the RnpA family.</text>
</comment>
<name>A0A2S0KNK7_9FIRM</name>
<evidence type="ECO:0000256" key="4">
    <source>
        <dbReference type="ARBA" id="ARBA00022801"/>
    </source>
</evidence>
<dbReference type="InterPro" id="IPR020568">
    <property type="entry name" value="Ribosomal_Su5_D2-typ_SF"/>
</dbReference>
<evidence type="ECO:0000256" key="6">
    <source>
        <dbReference type="HAMAP-Rule" id="MF_00227"/>
    </source>
</evidence>
<dbReference type="HAMAP" id="MF_00227">
    <property type="entry name" value="RNase_P"/>
    <property type="match status" value="1"/>
</dbReference>
<organism evidence="8 9">
    <name type="scientific">Fastidiosipila sanguinis</name>
    <dbReference type="NCBI Taxonomy" id="236753"/>
    <lineage>
        <taxon>Bacteria</taxon>
        <taxon>Bacillati</taxon>
        <taxon>Bacillota</taxon>
        <taxon>Clostridia</taxon>
        <taxon>Eubacteriales</taxon>
        <taxon>Oscillospiraceae</taxon>
        <taxon>Fastidiosipila</taxon>
    </lineage>
</organism>
<dbReference type="InterPro" id="IPR014721">
    <property type="entry name" value="Ribsml_uS5_D2-typ_fold_subgr"/>
</dbReference>
<comment type="subunit">
    <text evidence="6">Consists of a catalytic RNA component (M1 or rnpB) and a protein subunit.</text>
</comment>
<dbReference type="Gene3D" id="3.30.230.10">
    <property type="match status" value="1"/>
</dbReference>
<dbReference type="PANTHER" id="PTHR33992:SF1">
    <property type="entry name" value="RIBONUCLEASE P PROTEIN COMPONENT"/>
    <property type="match status" value="1"/>
</dbReference>
<dbReference type="InterPro" id="IPR000100">
    <property type="entry name" value="RNase_P"/>
</dbReference>
<dbReference type="EC" id="3.1.26.5" evidence="6 7"/>
<accession>A0A2S0KNK7</accession>
<keyword evidence="1 6" id="KW-0819">tRNA processing</keyword>
<dbReference type="GO" id="GO:0030677">
    <property type="term" value="C:ribonuclease P complex"/>
    <property type="evidence" value="ECO:0007669"/>
    <property type="project" value="TreeGrafter"/>
</dbReference>
<evidence type="ECO:0000256" key="5">
    <source>
        <dbReference type="ARBA" id="ARBA00022884"/>
    </source>
</evidence>
<sequence length="118" mass="14087">MNLEKLKKNYEFSKVFKSGKRQFGRELSIYFVKNKLAYNRLGFTTVKKYGNAVQRNRERRLLREAYRNLEPQLKHGYDIVIMGRNSEKISDYHSVRADMLKLFTRAKLLEETTEICSE</sequence>
<comment type="catalytic activity">
    <reaction evidence="6">
        <text>Endonucleolytic cleavage of RNA, removing 5'-extranucleotides from tRNA precursor.</text>
        <dbReference type="EC" id="3.1.26.5"/>
    </reaction>
</comment>
<protein>
    <recommendedName>
        <fullName evidence="6 7">Ribonuclease P protein component</fullName>
        <shortName evidence="6">RNase P protein</shortName>
        <shortName evidence="6">RNaseP protein</shortName>
        <ecNumber evidence="6 7">3.1.26.5</ecNumber>
    </recommendedName>
    <alternativeName>
        <fullName evidence="6">Protein C5</fullName>
    </alternativeName>
</protein>
<proteinExistence type="inferred from homology"/>
<dbReference type="AlphaFoldDB" id="A0A2S0KNK7"/>
<keyword evidence="2 6" id="KW-0540">Nuclease</keyword>
<evidence type="ECO:0000256" key="7">
    <source>
        <dbReference type="NCBIfam" id="TIGR00188"/>
    </source>
</evidence>
<keyword evidence="9" id="KW-1185">Reference proteome</keyword>
<keyword evidence="3 6" id="KW-0255">Endonuclease</keyword>
<evidence type="ECO:0000313" key="8">
    <source>
        <dbReference type="EMBL" id="AVM42620.1"/>
    </source>
</evidence>
<keyword evidence="5 6" id="KW-0694">RNA-binding</keyword>
<evidence type="ECO:0000313" key="9">
    <source>
        <dbReference type="Proteomes" id="UP000237947"/>
    </source>
</evidence>
<dbReference type="GO" id="GO:0042781">
    <property type="term" value="F:3'-tRNA processing endoribonuclease activity"/>
    <property type="evidence" value="ECO:0007669"/>
    <property type="project" value="TreeGrafter"/>
</dbReference>
<dbReference type="Pfam" id="PF00825">
    <property type="entry name" value="Ribonuclease_P"/>
    <property type="match status" value="1"/>
</dbReference>
<dbReference type="GO" id="GO:0004526">
    <property type="term" value="F:ribonuclease P activity"/>
    <property type="evidence" value="ECO:0007669"/>
    <property type="project" value="UniProtKB-UniRule"/>
</dbReference>
<dbReference type="KEGG" id="fsa:C5Q98_05065"/>
<dbReference type="EMBL" id="CP027226">
    <property type="protein sequence ID" value="AVM42620.1"/>
    <property type="molecule type" value="Genomic_DNA"/>
</dbReference>
<keyword evidence="4 6" id="KW-0378">Hydrolase</keyword>
<dbReference type="SUPFAM" id="SSF54211">
    <property type="entry name" value="Ribosomal protein S5 domain 2-like"/>
    <property type="match status" value="1"/>
</dbReference>
<gene>
    <name evidence="6 8" type="primary">rnpA</name>
    <name evidence="8" type="ORF">C5Q98_05065</name>
</gene>
<comment type="function">
    <text evidence="6">RNaseP catalyzes the removal of the 5'-leader sequence from pre-tRNA to produce the mature 5'-terminus. It can also cleave other RNA substrates such as 4.5S RNA. The protein component plays an auxiliary but essential role in vivo by binding to the 5'-leader sequence and broadening the substrate specificity of the ribozyme.</text>
</comment>
<dbReference type="NCBIfam" id="TIGR00188">
    <property type="entry name" value="rnpA"/>
    <property type="match status" value="1"/>
</dbReference>
<dbReference type="PANTHER" id="PTHR33992">
    <property type="entry name" value="RIBONUCLEASE P PROTEIN COMPONENT"/>
    <property type="match status" value="1"/>
</dbReference>
<evidence type="ECO:0000256" key="1">
    <source>
        <dbReference type="ARBA" id="ARBA00022694"/>
    </source>
</evidence>
<dbReference type="GO" id="GO:0001682">
    <property type="term" value="P:tRNA 5'-leader removal"/>
    <property type="evidence" value="ECO:0007669"/>
    <property type="project" value="UniProtKB-UniRule"/>
</dbReference>
<reference evidence="9" key="1">
    <citation type="submission" date="2018-02" db="EMBL/GenBank/DDBJ databases">
        <authorList>
            <person name="Holder M.E."/>
            <person name="Ajami N.J."/>
            <person name="Petrosino J.F."/>
        </authorList>
    </citation>
    <scope>NUCLEOTIDE SEQUENCE [LARGE SCALE GENOMIC DNA]</scope>
    <source>
        <strain evidence="9">CCUG 47711</strain>
    </source>
</reference>
<dbReference type="Proteomes" id="UP000237947">
    <property type="component" value="Chromosome"/>
</dbReference>
<evidence type="ECO:0000256" key="2">
    <source>
        <dbReference type="ARBA" id="ARBA00022722"/>
    </source>
</evidence>
<evidence type="ECO:0000256" key="3">
    <source>
        <dbReference type="ARBA" id="ARBA00022759"/>
    </source>
</evidence>